<dbReference type="CDD" id="cd22343">
    <property type="entry name" value="PDDEXK_lambda_exonuclease-like"/>
    <property type="match status" value="1"/>
</dbReference>
<reference evidence="2" key="1">
    <citation type="submission" date="2024-06" db="UniProtKB">
        <authorList>
            <consortium name="RefSeq"/>
        </authorList>
    </citation>
    <scope>NUCLEOTIDE SEQUENCE [LARGE SCALE GENOMIC DNA]</scope>
    <source>
        <tissue evidence="3">Whole sample</tissue>
    </source>
</reference>
<organism evidence="2 4">
    <name type="scientific">Crassostrea virginica</name>
    <name type="common">Eastern oyster</name>
    <dbReference type="NCBI Taxonomy" id="6565"/>
    <lineage>
        <taxon>Eukaryota</taxon>
        <taxon>Metazoa</taxon>
        <taxon>Spiralia</taxon>
        <taxon>Lophotrochozoa</taxon>
        <taxon>Mollusca</taxon>
        <taxon>Bivalvia</taxon>
        <taxon>Autobranchia</taxon>
        <taxon>Pteriomorphia</taxon>
        <taxon>Ostreida</taxon>
        <taxon>Ostreoidea</taxon>
        <taxon>Ostreidae</taxon>
        <taxon>Crassostrea</taxon>
    </lineage>
</organism>
<dbReference type="InterPro" id="IPR019080">
    <property type="entry name" value="YqaJ_viral_recombinase"/>
</dbReference>
<dbReference type="GeneID" id="111111673"/>
<dbReference type="RefSeq" id="XP_022304491.1">
    <property type="nucleotide sequence ID" value="XM_022448783.1"/>
</dbReference>
<evidence type="ECO:0000259" key="1">
    <source>
        <dbReference type="Pfam" id="PF09588"/>
    </source>
</evidence>
<dbReference type="Proteomes" id="UP000694844">
    <property type="component" value="Chromosome 1"/>
</dbReference>
<gene>
    <name evidence="3 4" type="primary">LOC111111673</name>
</gene>
<sequence length="285" mass="32465">MHWILAPEPSSPKLCVPLIEDLISSQEFVDAEFPVTWIRQKLLVNNNQIQQIVTLTVGQKDNCLWSAVRKSRLTASNFGCVLAAIKRNRFPASLYKRLCSAYDLSRKDAIIWGVCHEKVALEKYRTFGDAVVEPTGIWLHNNGVLGASPDGLIRRPAAYGFCHQHPALSDSIHTYNIKPEILEIKCPFSAKDKTIPEAIESISEFCLETQAFCGEETYRLKETHPYFDQVQGQLYITGKSACDFMVWTPKDCTIIRITQDPDWQPNISVLTEFYFSKFVPYLQQL</sequence>
<dbReference type="AlphaFoldDB" id="A0A8B8BME4"/>
<dbReference type="PANTHER" id="PTHR46609">
    <property type="entry name" value="EXONUCLEASE, PHAGE-TYPE/RECB, C-TERMINAL DOMAIN-CONTAINING PROTEIN"/>
    <property type="match status" value="1"/>
</dbReference>
<dbReference type="PANTHER" id="PTHR46609:SF8">
    <property type="entry name" value="YQAJ VIRAL RECOMBINASE DOMAIN-CONTAINING PROTEIN"/>
    <property type="match status" value="1"/>
</dbReference>
<accession>A0A8B8BME4</accession>
<dbReference type="InterPro" id="IPR051703">
    <property type="entry name" value="NF-kappa-B_Signaling_Reg"/>
</dbReference>
<dbReference type="GO" id="GO:0006281">
    <property type="term" value="P:DNA repair"/>
    <property type="evidence" value="ECO:0007669"/>
    <property type="project" value="UniProtKB-ARBA"/>
</dbReference>
<dbReference type="InterPro" id="IPR011604">
    <property type="entry name" value="PDDEXK-like_dom_sf"/>
</dbReference>
<name>A0A8B8BME4_CRAVI</name>
<dbReference type="OrthoDB" id="6158042at2759"/>
<dbReference type="RefSeq" id="XP_022304500.1">
    <property type="nucleotide sequence ID" value="XM_022448792.1"/>
</dbReference>
<evidence type="ECO:0000313" key="2">
    <source>
        <dbReference type="Proteomes" id="UP000694844"/>
    </source>
</evidence>
<feature type="domain" description="YqaJ viral recombinase" evidence="1">
    <location>
        <begin position="65"/>
        <end position="239"/>
    </location>
</feature>
<dbReference type="SUPFAM" id="SSF52980">
    <property type="entry name" value="Restriction endonuclease-like"/>
    <property type="match status" value="1"/>
</dbReference>
<dbReference type="KEGG" id="cvn:111111673"/>
<reference evidence="4" key="2">
    <citation type="submission" date="2025-04" db="UniProtKB">
        <authorList>
            <consortium name="RefSeq"/>
        </authorList>
    </citation>
    <scope>IDENTIFICATION</scope>
    <source>
        <tissue evidence="4">Whole sample</tissue>
    </source>
</reference>
<protein>
    <submittedName>
        <fullName evidence="3 4">Uncharacterized protein LOC111111673</fullName>
    </submittedName>
</protein>
<dbReference type="Pfam" id="PF09588">
    <property type="entry name" value="YqaJ"/>
    <property type="match status" value="1"/>
</dbReference>
<evidence type="ECO:0000313" key="4">
    <source>
        <dbReference type="RefSeq" id="XP_022304500.1"/>
    </source>
</evidence>
<dbReference type="Gene3D" id="3.90.320.10">
    <property type="match status" value="1"/>
</dbReference>
<keyword evidence="2" id="KW-1185">Reference proteome</keyword>
<evidence type="ECO:0000313" key="3">
    <source>
        <dbReference type="RefSeq" id="XP_022304491.1"/>
    </source>
</evidence>
<dbReference type="InterPro" id="IPR011335">
    <property type="entry name" value="Restrct_endonuc-II-like"/>
</dbReference>
<proteinExistence type="predicted"/>